<proteinExistence type="predicted"/>
<comment type="caution">
    <text evidence="1">The sequence shown here is derived from an EMBL/GenBank/DDBJ whole genome shotgun (WGS) entry which is preliminary data.</text>
</comment>
<accession>A0A9W8YM83</accession>
<organism evidence="1 2">
    <name type="scientific">Gnomoniopsis smithogilvyi</name>
    <dbReference type="NCBI Taxonomy" id="1191159"/>
    <lineage>
        <taxon>Eukaryota</taxon>
        <taxon>Fungi</taxon>
        <taxon>Dikarya</taxon>
        <taxon>Ascomycota</taxon>
        <taxon>Pezizomycotina</taxon>
        <taxon>Sordariomycetes</taxon>
        <taxon>Sordariomycetidae</taxon>
        <taxon>Diaporthales</taxon>
        <taxon>Gnomoniaceae</taxon>
        <taxon>Gnomoniopsis</taxon>
    </lineage>
</organism>
<evidence type="ECO:0000313" key="2">
    <source>
        <dbReference type="Proteomes" id="UP001140453"/>
    </source>
</evidence>
<evidence type="ECO:0000313" key="1">
    <source>
        <dbReference type="EMBL" id="KAJ4386643.1"/>
    </source>
</evidence>
<name>A0A9W8YM83_9PEZI</name>
<dbReference type="AlphaFoldDB" id="A0A9W8YM83"/>
<keyword evidence="2" id="KW-1185">Reference proteome</keyword>
<reference evidence="1" key="1">
    <citation type="submission" date="2022-10" db="EMBL/GenBank/DDBJ databases">
        <title>Tapping the CABI collections for fungal endophytes: first genome assemblies for Collariella, Neodidymelliopsis, Ascochyta clinopodiicola, Didymella pomorum, Didymosphaeria variabile, Neocosmospora piperis and Neocucurbitaria cava.</title>
        <authorList>
            <person name="Hill R."/>
        </authorList>
    </citation>
    <scope>NUCLEOTIDE SEQUENCE</scope>
    <source>
        <strain evidence="1">IMI 355082</strain>
    </source>
</reference>
<sequence>MVEFDRGNVVGRECEAPCDVLETVLLDDEPVNVGPVPTLLASTVEFRDMKGKVLSLHELDALGAWVLVKRVLLVLIKGAVEDGEAGDVLAPVVRFEASDVNVSVDVYDSVLVLVALGSDEDSLVTKSPEKLDDL</sequence>
<gene>
    <name evidence="1" type="ORF">N0V93_009541</name>
</gene>
<protein>
    <submittedName>
        <fullName evidence="1">Uncharacterized protein</fullName>
    </submittedName>
</protein>
<dbReference type="Proteomes" id="UP001140453">
    <property type="component" value="Unassembled WGS sequence"/>
</dbReference>
<dbReference type="EMBL" id="JAPEVB010000006">
    <property type="protein sequence ID" value="KAJ4386643.1"/>
    <property type="molecule type" value="Genomic_DNA"/>
</dbReference>